<feature type="compositionally biased region" description="Basic residues" evidence="1">
    <location>
        <begin position="112"/>
        <end position="121"/>
    </location>
</feature>
<dbReference type="InterPro" id="IPR008919">
    <property type="entry name" value="Retrov_capsid_N"/>
</dbReference>
<feature type="compositionally biased region" description="Low complexity" evidence="1">
    <location>
        <begin position="102"/>
        <end position="111"/>
    </location>
</feature>
<accession>A0ABV0QA65</accession>
<gene>
    <name evidence="2" type="ORF">XENOCAPTIV_010617</name>
</gene>
<sequence length="249" mass="27810">MVHAGHACFFYSSICSPTSFNRNLPKRFDRQVEEENMAWRDEMNLQALAVSEPDLDSYPPWRRVLGAVGGAPIIDRPKEQSDTRPVPSADDCCKEDPSFRGSSPEPVSSTSSHHRLKSHHTRGADRRTHRKDDEGELLTIPMVEVAGPNGSMLVHRPWSPADVQAAASHLPNPKEGGKKFADDLHSLSKTMYPTGRELRQILSSKLKTGELVGLIGLPQPDLRAKHPHWDHADNQDYRNATDRLCASLR</sequence>
<dbReference type="EMBL" id="JAHRIN010002310">
    <property type="protein sequence ID" value="MEQ2192366.1"/>
    <property type="molecule type" value="Genomic_DNA"/>
</dbReference>
<evidence type="ECO:0000256" key="1">
    <source>
        <dbReference type="SAM" id="MobiDB-lite"/>
    </source>
</evidence>
<organism evidence="2 3">
    <name type="scientific">Xenoophorus captivus</name>
    <dbReference type="NCBI Taxonomy" id="1517983"/>
    <lineage>
        <taxon>Eukaryota</taxon>
        <taxon>Metazoa</taxon>
        <taxon>Chordata</taxon>
        <taxon>Craniata</taxon>
        <taxon>Vertebrata</taxon>
        <taxon>Euteleostomi</taxon>
        <taxon>Actinopterygii</taxon>
        <taxon>Neopterygii</taxon>
        <taxon>Teleostei</taxon>
        <taxon>Neoteleostei</taxon>
        <taxon>Acanthomorphata</taxon>
        <taxon>Ovalentaria</taxon>
        <taxon>Atherinomorphae</taxon>
        <taxon>Cyprinodontiformes</taxon>
        <taxon>Goodeidae</taxon>
        <taxon>Xenoophorus</taxon>
    </lineage>
</organism>
<evidence type="ECO:0000313" key="3">
    <source>
        <dbReference type="Proteomes" id="UP001434883"/>
    </source>
</evidence>
<reference evidence="2 3" key="1">
    <citation type="submission" date="2021-06" db="EMBL/GenBank/DDBJ databases">
        <authorList>
            <person name="Palmer J.M."/>
        </authorList>
    </citation>
    <scope>NUCLEOTIDE SEQUENCE [LARGE SCALE GENOMIC DNA]</scope>
    <source>
        <strain evidence="2 3">XC_2019</strain>
        <tissue evidence="2">Muscle</tissue>
    </source>
</reference>
<dbReference type="Proteomes" id="UP001434883">
    <property type="component" value="Unassembled WGS sequence"/>
</dbReference>
<comment type="caution">
    <text evidence="2">The sequence shown here is derived from an EMBL/GenBank/DDBJ whole genome shotgun (WGS) entry which is preliminary data.</text>
</comment>
<name>A0ABV0QA65_9TELE</name>
<feature type="compositionally biased region" description="Basic and acidic residues" evidence="1">
    <location>
        <begin position="122"/>
        <end position="133"/>
    </location>
</feature>
<evidence type="ECO:0000313" key="2">
    <source>
        <dbReference type="EMBL" id="MEQ2192366.1"/>
    </source>
</evidence>
<protein>
    <submittedName>
        <fullName evidence="2">Uncharacterized protein</fullName>
    </submittedName>
</protein>
<feature type="region of interest" description="Disordered" evidence="1">
    <location>
        <begin position="72"/>
        <end position="137"/>
    </location>
</feature>
<keyword evidence="3" id="KW-1185">Reference proteome</keyword>
<proteinExistence type="predicted"/>
<dbReference type="SUPFAM" id="SSF47943">
    <property type="entry name" value="Retrovirus capsid protein, N-terminal core domain"/>
    <property type="match status" value="1"/>
</dbReference>